<proteinExistence type="predicted"/>
<comment type="caution">
    <text evidence="1">The sequence shown here is derived from an EMBL/GenBank/DDBJ whole genome shotgun (WGS) entry which is preliminary data.</text>
</comment>
<dbReference type="EMBL" id="CM011697">
    <property type="protein sequence ID" value="TMS02296.1"/>
    <property type="molecule type" value="Genomic_DNA"/>
</dbReference>
<keyword evidence="2" id="KW-1185">Reference proteome</keyword>
<evidence type="ECO:0000313" key="1">
    <source>
        <dbReference type="EMBL" id="TMS02296.1"/>
    </source>
</evidence>
<reference evidence="1" key="1">
    <citation type="submission" date="2018-11" db="EMBL/GenBank/DDBJ databases">
        <title>The sequence and de novo assembly of Larimichthys crocea genome using PacBio and Hi-C technologies.</title>
        <authorList>
            <person name="Xu P."/>
            <person name="Chen B."/>
            <person name="Zhou Z."/>
            <person name="Ke Q."/>
            <person name="Wu Y."/>
            <person name="Bai H."/>
            <person name="Pu F."/>
        </authorList>
    </citation>
    <scope>NUCLEOTIDE SEQUENCE</scope>
    <source>
        <tissue evidence="1">Muscle</tissue>
    </source>
</reference>
<dbReference type="Proteomes" id="UP000793456">
    <property type="component" value="Chromosome XXIV"/>
</dbReference>
<evidence type="ECO:0000313" key="2">
    <source>
        <dbReference type="Proteomes" id="UP000793456"/>
    </source>
</evidence>
<name>A0ACD3Q6K3_LARCR</name>
<protein>
    <submittedName>
        <fullName evidence="1">Uncharacterized protein</fullName>
    </submittedName>
</protein>
<accession>A0ACD3Q6K3</accession>
<organism evidence="1 2">
    <name type="scientific">Larimichthys crocea</name>
    <name type="common">Large yellow croaker</name>
    <name type="synonym">Pseudosciaena crocea</name>
    <dbReference type="NCBI Taxonomy" id="215358"/>
    <lineage>
        <taxon>Eukaryota</taxon>
        <taxon>Metazoa</taxon>
        <taxon>Chordata</taxon>
        <taxon>Craniata</taxon>
        <taxon>Vertebrata</taxon>
        <taxon>Euteleostomi</taxon>
        <taxon>Actinopterygii</taxon>
        <taxon>Neopterygii</taxon>
        <taxon>Teleostei</taxon>
        <taxon>Neoteleostei</taxon>
        <taxon>Acanthomorphata</taxon>
        <taxon>Eupercaria</taxon>
        <taxon>Sciaenidae</taxon>
        <taxon>Larimichthys</taxon>
    </lineage>
</organism>
<sequence>MYRDYHDVEDMKMEIYAGRTTLDKDGLKHGNISLKITNVRLSDQGRYRCLIAELWSASVIKLVVVPNSVQTPTTETFHSRTLQTQDPENEMTVSVVVFCVTLILGGGVCDIFSNSSVKDVKIFRTMMLPQTNHLQSRCLAQRLISSVIQSRALYDGYRVVEKSKKSCNLQKLLDDSTIVGFIVKGKEAKYRGKLYLVKAENSLHTFPSKEWMWTLCRNVLTQLSLTSDGWSRLFNVTGVDAAQTAVHHGPQLSPSPQCVDHNEDCYKDEES</sequence>
<gene>
    <name evidence="1" type="ORF">E3U43_007836</name>
</gene>